<dbReference type="Proteomes" id="UP000656732">
    <property type="component" value="Unassembled WGS sequence"/>
</dbReference>
<evidence type="ECO:0000313" key="3">
    <source>
        <dbReference type="EMBL" id="GGQ98571.1"/>
    </source>
</evidence>
<dbReference type="Pfam" id="PF00583">
    <property type="entry name" value="Acetyltransf_1"/>
    <property type="match status" value="1"/>
</dbReference>
<gene>
    <name evidence="3" type="ORF">GCM10010280_52910</name>
</gene>
<dbReference type="EMBL" id="BMTU01000012">
    <property type="protein sequence ID" value="GGQ98571.1"/>
    <property type="molecule type" value="Genomic_DNA"/>
</dbReference>
<feature type="region of interest" description="Disordered" evidence="1">
    <location>
        <begin position="61"/>
        <end position="137"/>
    </location>
</feature>
<keyword evidence="4" id="KW-1185">Reference proteome</keyword>
<dbReference type="InterPro" id="IPR000182">
    <property type="entry name" value="GNAT_dom"/>
</dbReference>
<accession>A0A918BZP5</accession>
<dbReference type="CDD" id="cd04301">
    <property type="entry name" value="NAT_SF"/>
    <property type="match status" value="1"/>
</dbReference>
<dbReference type="GO" id="GO:0016747">
    <property type="term" value="F:acyltransferase activity, transferring groups other than amino-acyl groups"/>
    <property type="evidence" value="ECO:0007669"/>
    <property type="project" value="InterPro"/>
</dbReference>
<organism evidence="3 4">
    <name type="scientific">Streptomyces pilosus</name>
    <dbReference type="NCBI Taxonomy" id="28893"/>
    <lineage>
        <taxon>Bacteria</taxon>
        <taxon>Bacillati</taxon>
        <taxon>Actinomycetota</taxon>
        <taxon>Actinomycetes</taxon>
        <taxon>Kitasatosporales</taxon>
        <taxon>Streptomycetaceae</taxon>
        <taxon>Streptomyces</taxon>
    </lineage>
</organism>
<reference evidence="3" key="2">
    <citation type="submission" date="2020-09" db="EMBL/GenBank/DDBJ databases">
        <authorList>
            <person name="Sun Q."/>
            <person name="Ohkuma M."/>
        </authorList>
    </citation>
    <scope>NUCLEOTIDE SEQUENCE</scope>
    <source>
        <strain evidence="3">JCM 4403</strain>
    </source>
</reference>
<feature type="domain" description="N-acetyltransferase" evidence="2">
    <location>
        <begin position="1"/>
        <end position="91"/>
    </location>
</feature>
<name>A0A918BZP5_9ACTN</name>
<protein>
    <recommendedName>
        <fullName evidence="2">N-acetyltransferase domain-containing protein</fullName>
    </recommendedName>
</protein>
<evidence type="ECO:0000259" key="2">
    <source>
        <dbReference type="PROSITE" id="PS51186"/>
    </source>
</evidence>
<dbReference type="PROSITE" id="PS51186">
    <property type="entry name" value="GNAT"/>
    <property type="match status" value="1"/>
</dbReference>
<sequence length="137" mass="14954">MTGLVVVEPRGDHLYLDTVAVLPEARGTGAGRRLLEFVEARARALRLPEVRLFTNALMGENQRIHPKSGHEAVERGATGPHDRIHYRKRTEAGAGAVSRRATRCGRRPCEPRVVPRDARRPPHGPGGYPSSPGASAR</sequence>
<feature type="compositionally biased region" description="Basic and acidic residues" evidence="1">
    <location>
        <begin position="107"/>
        <end position="120"/>
    </location>
</feature>
<dbReference type="SUPFAM" id="SSF55729">
    <property type="entry name" value="Acyl-CoA N-acyltransferases (Nat)"/>
    <property type="match status" value="1"/>
</dbReference>
<dbReference type="AlphaFoldDB" id="A0A918BZP5"/>
<comment type="caution">
    <text evidence="3">The sequence shown here is derived from an EMBL/GenBank/DDBJ whole genome shotgun (WGS) entry which is preliminary data.</text>
</comment>
<evidence type="ECO:0000313" key="4">
    <source>
        <dbReference type="Proteomes" id="UP000656732"/>
    </source>
</evidence>
<dbReference type="Gene3D" id="3.40.630.30">
    <property type="match status" value="1"/>
</dbReference>
<reference evidence="3" key="1">
    <citation type="journal article" date="2014" name="Int. J. Syst. Evol. Microbiol.">
        <title>Complete genome sequence of Corynebacterium casei LMG S-19264T (=DSM 44701T), isolated from a smear-ripened cheese.</title>
        <authorList>
            <consortium name="US DOE Joint Genome Institute (JGI-PGF)"/>
            <person name="Walter F."/>
            <person name="Albersmeier A."/>
            <person name="Kalinowski J."/>
            <person name="Ruckert C."/>
        </authorList>
    </citation>
    <scope>NUCLEOTIDE SEQUENCE</scope>
    <source>
        <strain evidence="3">JCM 4403</strain>
    </source>
</reference>
<feature type="compositionally biased region" description="Low complexity" evidence="1">
    <location>
        <begin position="128"/>
        <end position="137"/>
    </location>
</feature>
<dbReference type="InterPro" id="IPR016181">
    <property type="entry name" value="Acyl_CoA_acyltransferase"/>
</dbReference>
<proteinExistence type="predicted"/>
<evidence type="ECO:0000256" key="1">
    <source>
        <dbReference type="SAM" id="MobiDB-lite"/>
    </source>
</evidence>